<dbReference type="InParanoid" id="A0A0V0R196"/>
<evidence type="ECO:0000313" key="2">
    <source>
        <dbReference type="EMBL" id="KRX08257.1"/>
    </source>
</evidence>
<feature type="region of interest" description="Disordered" evidence="1">
    <location>
        <begin position="113"/>
        <end position="134"/>
    </location>
</feature>
<evidence type="ECO:0000313" key="3">
    <source>
        <dbReference type="Proteomes" id="UP000054937"/>
    </source>
</evidence>
<dbReference type="EMBL" id="LDAU01000067">
    <property type="protein sequence ID" value="KRX08257.1"/>
    <property type="molecule type" value="Genomic_DNA"/>
</dbReference>
<organism evidence="2 3">
    <name type="scientific">Pseudocohnilembus persalinus</name>
    <name type="common">Ciliate</name>
    <dbReference type="NCBI Taxonomy" id="266149"/>
    <lineage>
        <taxon>Eukaryota</taxon>
        <taxon>Sar</taxon>
        <taxon>Alveolata</taxon>
        <taxon>Ciliophora</taxon>
        <taxon>Intramacronucleata</taxon>
        <taxon>Oligohymenophorea</taxon>
        <taxon>Scuticociliatia</taxon>
        <taxon>Philasterida</taxon>
        <taxon>Pseudocohnilembidae</taxon>
        <taxon>Pseudocohnilembus</taxon>
    </lineage>
</organism>
<evidence type="ECO:0000256" key="1">
    <source>
        <dbReference type="SAM" id="MobiDB-lite"/>
    </source>
</evidence>
<gene>
    <name evidence="2" type="ORF">PPERSA_01187</name>
</gene>
<accession>A0A0V0R196</accession>
<dbReference type="AlphaFoldDB" id="A0A0V0R196"/>
<proteinExistence type="predicted"/>
<feature type="compositionally biased region" description="Polar residues" evidence="1">
    <location>
        <begin position="1"/>
        <end position="12"/>
    </location>
</feature>
<sequence length="232" mass="27793">MSKTDQQFYNHKSGNDFDNDNNIKKNNYFQQTQPNFNKMNKILSQKNAQFSEKYTSDQQLQSLLKEKKNQQKDFQSKKIEQLLSQPQDLNYNLNIDQEYNWVPEYVSVDKQIKQQKGKSLSPQKPQTEESPLKSTGFKFEQPWIKIETELFKEIYKKQQLEKQEQLKYGKLLQIEQKTIYESIRIELTKEILKIKENALAKANARGHHQGKFQYWHDWNKFIDPKEYVVDGD</sequence>
<comment type="caution">
    <text evidence="2">The sequence shown here is derived from an EMBL/GenBank/DDBJ whole genome shotgun (WGS) entry which is preliminary data.</text>
</comment>
<protein>
    <submittedName>
        <fullName evidence="2">Uncharacterized protein</fullName>
    </submittedName>
</protein>
<feature type="region of interest" description="Disordered" evidence="1">
    <location>
        <begin position="1"/>
        <end position="25"/>
    </location>
</feature>
<dbReference type="Proteomes" id="UP000054937">
    <property type="component" value="Unassembled WGS sequence"/>
</dbReference>
<keyword evidence="3" id="KW-1185">Reference proteome</keyword>
<name>A0A0V0R196_PSEPJ</name>
<reference evidence="2 3" key="1">
    <citation type="journal article" date="2015" name="Sci. Rep.">
        <title>Genome of the facultative scuticociliatosis pathogen Pseudocohnilembus persalinus provides insight into its virulence through horizontal gene transfer.</title>
        <authorList>
            <person name="Xiong J."/>
            <person name="Wang G."/>
            <person name="Cheng J."/>
            <person name="Tian M."/>
            <person name="Pan X."/>
            <person name="Warren A."/>
            <person name="Jiang C."/>
            <person name="Yuan D."/>
            <person name="Miao W."/>
        </authorList>
    </citation>
    <scope>NUCLEOTIDE SEQUENCE [LARGE SCALE GENOMIC DNA]</scope>
    <source>
        <strain evidence="2">36N120E</strain>
    </source>
</reference>